<dbReference type="PANTHER" id="PTHR10584">
    <property type="entry name" value="SUGAR KINASE"/>
    <property type="match status" value="1"/>
</dbReference>
<dbReference type="PROSITE" id="PS00584">
    <property type="entry name" value="PFKB_KINASES_2"/>
    <property type="match status" value="1"/>
</dbReference>
<dbReference type="Gene3D" id="3.40.1190.20">
    <property type="match status" value="1"/>
</dbReference>
<feature type="domain" description="Carbohydrate kinase PfkB" evidence="3">
    <location>
        <begin position="1"/>
        <end position="114"/>
    </location>
</feature>
<keyword evidence="1" id="KW-0808">Transferase</keyword>
<reference evidence="4" key="1">
    <citation type="journal article" date="2014" name="Front. Microbiol.">
        <title>High frequency of phylogenetically diverse reductive dehalogenase-homologous genes in deep subseafloor sedimentary metagenomes.</title>
        <authorList>
            <person name="Kawai M."/>
            <person name="Futagami T."/>
            <person name="Toyoda A."/>
            <person name="Takaki Y."/>
            <person name="Nishi S."/>
            <person name="Hori S."/>
            <person name="Arai W."/>
            <person name="Tsubouchi T."/>
            <person name="Morono Y."/>
            <person name="Uchiyama I."/>
            <person name="Ito T."/>
            <person name="Fujiyama A."/>
            <person name="Inagaki F."/>
            <person name="Takami H."/>
        </authorList>
    </citation>
    <scope>NUCLEOTIDE SEQUENCE</scope>
    <source>
        <strain evidence="4">Expedition CK06-06</strain>
    </source>
</reference>
<sequence>YLVVNETEFKYLTQTDFNFDDIDISINRLREFFGNNLIITLGEKGSIFITPKDEILKVPSYIVKSIDTTGAGDAFIGGFVFGIITGKSVEESTKLGNASGSFSVTKLGAQSSLPYKKELYDFLKFYSEKTYT</sequence>
<feature type="non-terminal residue" evidence="4">
    <location>
        <position position="1"/>
    </location>
</feature>
<evidence type="ECO:0000313" key="4">
    <source>
        <dbReference type="EMBL" id="GAH06800.1"/>
    </source>
</evidence>
<dbReference type="InterPro" id="IPR002173">
    <property type="entry name" value="Carboh/pur_kinase_PfkB_CS"/>
</dbReference>
<dbReference type="PANTHER" id="PTHR10584:SF166">
    <property type="entry name" value="RIBOKINASE"/>
    <property type="match status" value="1"/>
</dbReference>
<comment type="caution">
    <text evidence="4">The sequence shown here is derived from an EMBL/GenBank/DDBJ whole genome shotgun (WGS) entry which is preliminary data.</text>
</comment>
<proteinExistence type="predicted"/>
<gene>
    <name evidence="4" type="ORF">S01H4_59197</name>
</gene>
<evidence type="ECO:0000256" key="1">
    <source>
        <dbReference type="ARBA" id="ARBA00022679"/>
    </source>
</evidence>
<evidence type="ECO:0000259" key="3">
    <source>
        <dbReference type="Pfam" id="PF00294"/>
    </source>
</evidence>
<accession>X1DEP5</accession>
<dbReference type="InterPro" id="IPR011611">
    <property type="entry name" value="PfkB_dom"/>
</dbReference>
<dbReference type="GO" id="GO:0016301">
    <property type="term" value="F:kinase activity"/>
    <property type="evidence" value="ECO:0007669"/>
    <property type="project" value="UniProtKB-KW"/>
</dbReference>
<keyword evidence="2" id="KW-0418">Kinase</keyword>
<name>X1DEP5_9ZZZZ</name>
<protein>
    <recommendedName>
        <fullName evidence="3">Carbohydrate kinase PfkB domain-containing protein</fullName>
    </recommendedName>
</protein>
<dbReference type="InterPro" id="IPR029056">
    <property type="entry name" value="Ribokinase-like"/>
</dbReference>
<dbReference type="SUPFAM" id="SSF53613">
    <property type="entry name" value="Ribokinase-like"/>
    <property type="match status" value="1"/>
</dbReference>
<dbReference type="EMBL" id="BART01034683">
    <property type="protein sequence ID" value="GAH06800.1"/>
    <property type="molecule type" value="Genomic_DNA"/>
</dbReference>
<evidence type="ECO:0000256" key="2">
    <source>
        <dbReference type="ARBA" id="ARBA00022777"/>
    </source>
</evidence>
<dbReference type="AlphaFoldDB" id="X1DEP5"/>
<organism evidence="4">
    <name type="scientific">marine sediment metagenome</name>
    <dbReference type="NCBI Taxonomy" id="412755"/>
    <lineage>
        <taxon>unclassified sequences</taxon>
        <taxon>metagenomes</taxon>
        <taxon>ecological metagenomes</taxon>
    </lineage>
</organism>
<dbReference type="Pfam" id="PF00294">
    <property type="entry name" value="PfkB"/>
    <property type="match status" value="1"/>
</dbReference>